<dbReference type="VEuPathDB" id="VectorBase:LDEU000521"/>
<evidence type="ECO:0000313" key="3">
    <source>
        <dbReference type="EMBL" id="RWS31521.1"/>
    </source>
</evidence>
<dbReference type="CDD" id="cd06257">
    <property type="entry name" value="DnaJ"/>
    <property type="match status" value="1"/>
</dbReference>
<dbReference type="InterPro" id="IPR036869">
    <property type="entry name" value="J_dom_sf"/>
</dbReference>
<proteinExistence type="predicted"/>
<name>A0A443SVG6_9ACAR</name>
<dbReference type="GO" id="GO:0005737">
    <property type="term" value="C:cytoplasm"/>
    <property type="evidence" value="ECO:0007669"/>
    <property type="project" value="UniProtKB-ARBA"/>
</dbReference>
<dbReference type="EMBL" id="NCKV01000139">
    <property type="protein sequence ID" value="RWS31521.1"/>
    <property type="molecule type" value="Genomic_DNA"/>
</dbReference>
<dbReference type="Gene3D" id="1.10.287.110">
    <property type="entry name" value="DnaJ domain"/>
    <property type="match status" value="1"/>
</dbReference>
<dbReference type="FunFam" id="1.10.287.110:FF:000021">
    <property type="entry name" value="DnaJ (Hsp40) homolog, subfamily B, member 2"/>
    <property type="match status" value="1"/>
</dbReference>
<evidence type="ECO:0000256" key="1">
    <source>
        <dbReference type="ARBA" id="ARBA00023186"/>
    </source>
</evidence>
<dbReference type="PRINTS" id="PR00625">
    <property type="entry name" value="JDOMAIN"/>
</dbReference>
<protein>
    <submittedName>
        <fullName evidence="3">DnaJ subfamily B member 6-like protein</fullName>
    </submittedName>
</protein>
<dbReference type="InterPro" id="IPR043183">
    <property type="entry name" value="DNJB2/6-like"/>
</dbReference>
<keyword evidence="1" id="KW-0143">Chaperone</keyword>
<dbReference type="PROSITE" id="PS00636">
    <property type="entry name" value="DNAJ_1"/>
    <property type="match status" value="1"/>
</dbReference>
<feature type="domain" description="J" evidence="2">
    <location>
        <begin position="3"/>
        <end position="69"/>
    </location>
</feature>
<dbReference type="PROSITE" id="PS50076">
    <property type="entry name" value="DNAJ_2"/>
    <property type="match status" value="1"/>
</dbReference>
<dbReference type="InterPro" id="IPR018253">
    <property type="entry name" value="DnaJ_domain_CS"/>
</dbReference>
<dbReference type="SUPFAM" id="SSF46565">
    <property type="entry name" value="Chaperone J-domain"/>
    <property type="match status" value="1"/>
</dbReference>
<dbReference type="Pfam" id="PF00226">
    <property type="entry name" value="DnaJ"/>
    <property type="match status" value="1"/>
</dbReference>
<gene>
    <name evidence="3" type="ORF">B4U80_01675</name>
</gene>
<evidence type="ECO:0000259" key="2">
    <source>
        <dbReference type="PROSITE" id="PS50076"/>
    </source>
</evidence>
<dbReference type="STRING" id="299467.A0A443SVG6"/>
<dbReference type="PANTHER" id="PTHR45168">
    <property type="entry name" value="DNAJ HOMOLOG SUBFAMILY B MEMBER 2"/>
    <property type="match status" value="1"/>
</dbReference>
<comment type="caution">
    <text evidence="3">The sequence shown here is derived from an EMBL/GenBank/DDBJ whole genome shotgun (WGS) entry which is preliminary data.</text>
</comment>
<dbReference type="Proteomes" id="UP000288716">
    <property type="component" value="Unassembled WGS sequence"/>
</dbReference>
<dbReference type="InterPro" id="IPR001623">
    <property type="entry name" value="DnaJ_domain"/>
</dbReference>
<organism evidence="3 4">
    <name type="scientific">Leptotrombidium deliense</name>
    <dbReference type="NCBI Taxonomy" id="299467"/>
    <lineage>
        <taxon>Eukaryota</taxon>
        <taxon>Metazoa</taxon>
        <taxon>Ecdysozoa</taxon>
        <taxon>Arthropoda</taxon>
        <taxon>Chelicerata</taxon>
        <taxon>Arachnida</taxon>
        <taxon>Acari</taxon>
        <taxon>Acariformes</taxon>
        <taxon>Trombidiformes</taxon>
        <taxon>Prostigmata</taxon>
        <taxon>Anystina</taxon>
        <taxon>Parasitengona</taxon>
        <taxon>Trombiculoidea</taxon>
        <taxon>Trombiculidae</taxon>
        <taxon>Leptotrombidium</taxon>
    </lineage>
</organism>
<reference evidence="3 4" key="1">
    <citation type="journal article" date="2018" name="Gigascience">
        <title>Genomes of trombidid mites reveal novel predicted allergens and laterally-transferred genes associated with secondary metabolism.</title>
        <authorList>
            <person name="Dong X."/>
            <person name="Chaisiri K."/>
            <person name="Xia D."/>
            <person name="Armstrong S.D."/>
            <person name="Fang Y."/>
            <person name="Donnelly M.J."/>
            <person name="Kadowaki T."/>
            <person name="McGarry J.W."/>
            <person name="Darby A.C."/>
            <person name="Makepeace B.L."/>
        </authorList>
    </citation>
    <scope>NUCLEOTIDE SEQUENCE [LARGE SCALE GENOMIC DNA]</scope>
    <source>
        <strain evidence="3">UoL-UT</strain>
    </source>
</reference>
<dbReference type="SMART" id="SM00271">
    <property type="entry name" value="DnaJ"/>
    <property type="match status" value="1"/>
</dbReference>
<dbReference type="AlphaFoldDB" id="A0A443SVG6"/>
<dbReference type="OrthoDB" id="10250354at2759"/>
<dbReference type="GO" id="GO:0051082">
    <property type="term" value="F:unfolded protein binding"/>
    <property type="evidence" value="ECO:0007669"/>
    <property type="project" value="InterPro"/>
</dbReference>
<dbReference type="PANTHER" id="PTHR45168:SF3">
    <property type="entry name" value="DNAJ HEAT SHOCK PROTEIN FAMILY (HSP40) MEMBER B2"/>
    <property type="match status" value="1"/>
</dbReference>
<keyword evidence="4" id="KW-1185">Reference proteome</keyword>
<evidence type="ECO:0000313" key="4">
    <source>
        <dbReference type="Proteomes" id="UP000288716"/>
    </source>
</evidence>
<dbReference type="GO" id="GO:0030544">
    <property type="term" value="F:Hsp70 protein binding"/>
    <property type="evidence" value="ECO:0007669"/>
    <property type="project" value="InterPro"/>
</dbReference>
<sequence length="229" mass="26109">MVDYYKILEVPRNASDADIKKAYRRLALKWHPDKNPECKDEAEKRFKEISEAYEVLSDDKKRQIYDQYGKDGLKGRSNGHRHHHSPEMFDFGVPFSFFTFRDPEEVFREFFNNDPFANLFGNYQNGNGSSNAVNTRSNLFGFPPFNAFGGFGGGFDAFDQSFTSFQSGAFHDVNSKPCVKKTSTSTRFVNGRKIETKKVFENGVETVTIHEDGVMKSKTINGVKQAIGY</sequence>
<accession>A0A443SVG6</accession>